<accession>J9FYI2</accession>
<feature type="non-terminal residue" evidence="1">
    <location>
        <position position="1"/>
    </location>
</feature>
<organism evidence="1">
    <name type="scientific">gut metagenome</name>
    <dbReference type="NCBI Taxonomy" id="749906"/>
    <lineage>
        <taxon>unclassified sequences</taxon>
        <taxon>metagenomes</taxon>
        <taxon>organismal metagenomes</taxon>
    </lineage>
</organism>
<proteinExistence type="predicted"/>
<comment type="caution">
    <text evidence="1">The sequence shown here is derived from an EMBL/GenBank/DDBJ whole genome shotgun (WGS) entry which is preliminary data.</text>
</comment>
<dbReference type="EMBL" id="AMCI01006287">
    <property type="protein sequence ID" value="EJW94592.1"/>
    <property type="molecule type" value="Genomic_DNA"/>
</dbReference>
<dbReference type="AlphaFoldDB" id="J9FYI2"/>
<reference evidence="1" key="1">
    <citation type="journal article" date="2012" name="PLoS ONE">
        <title>Gene sets for utilization of primary and secondary nutrition supplies in the distal gut of endangered iberian lynx.</title>
        <authorList>
            <person name="Alcaide M."/>
            <person name="Messina E."/>
            <person name="Richter M."/>
            <person name="Bargiela R."/>
            <person name="Peplies J."/>
            <person name="Huws S.A."/>
            <person name="Newbold C.J."/>
            <person name="Golyshin P.N."/>
            <person name="Simon M.A."/>
            <person name="Lopez G."/>
            <person name="Yakimov M.M."/>
            <person name="Ferrer M."/>
        </authorList>
    </citation>
    <scope>NUCLEOTIDE SEQUENCE</scope>
</reference>
<gene>
    <name evidence="1" type="ORF">EVA_17300</name>
</gene>
<protein>
    <submittedName>
        <fullName evidence="1">Uncharacterized protein</fullName>
    </submittedName>
</protein>
<sequence>FVYNGAKREVGKWERNLKF</sequence>
<name>J9FYI2_9ZZZZ</name>
<evidence type="ECO:0000313" key="1">
    <source>
        <dbReference type="EMBL" id="EJW94592.1"/>
    </source>
</evidence>